<dbReference type="Proteomes" id="UP000318571">
    <property type="component" value="Chromosome 8"/>
</dbReference>
<dbReference type="EMBL" id="VCGU01000459">
    <property type="protein sequence ID" value="TRY61239.1"/>
    <property type="molecule type" value="Genomic_DNA"/>
</dbReference>
<accession>A0A553N726</accession>
<keyword evidence="2" id="KW-1185">Reference proteome</keyword>
<gene>
    <name evidence="1" type="ORF">TCAL_16274</name>
</gene>
<evidence type="ECO:0000313" key="1">
    <source>
        <dbReference type="EMBL" id="TRY61239.1"/>
    </source>
</evidence>
<protein>
    <submittedName>
        <fullName evidence="1">Uncharacterized protein</fullName>
    </submittedName>
</protein>
<evidence type="ECO:0000313" key="2">
    <source>
        <dbReference type="Proteomes" id="UP000318571"/>
    </source>
</evidence>
<proteinExistence type="predicted"/>
<dbReference type="AlphaFoldDB" id="A0A553N726"/>
<name>A0A553N726_TIGCA</name>
<comment type="caution">
    <text evidence="1">The sequence shown here is derived from an EMBL/GenBank/DDBJ whole genome shotgun (WGS) entry which is preliminary data.</text>
</comment>
<dbReference type="Gene3D" id="3.40.30.10">
    <property type="entry name" value="Glutaredoxin"/>
    <property type="match status" value="1"/>
</dbReference>
<organism evidence="1 2">
    <name type="scientific">Tigriopus californicus</name>
    <name type="common">Marine copepod</name>
    <dbReference type="NCBI Taxonomy" id="6832"/>
    <lineage>
        <taxon>Eukaryota</taxon>
        <taxon>Metazoa</taxon>
        <taxon>Ecdysozoa</taxon>
        <taxon>Arthropoda</taxon>
        <taxon>Crustacea</taxon>
        <taxon>Multicrustacea</taxon>
        <taxon>Hexanauplia</taxon>
        <taxon>Copepoda</taxon>
        <taxon>Harpacticoida</taxon>
        <taxon>Harpacticidae</taxon>
        <taxon>Tigriopus</taxon>
    </lineage>
</organism>
<sequence length="151" mass="17480">MPPKVVVNPEPVVLETTVECDSDFEDYAVHEVVVPPVRVRIRHKPDCKFTPEMVALLEKKTPYAQITTEVGEEDEFEFFANDKLVYSKRHLRKYPKNKDELVEITRWMNKGKTFMHMYLCTVAEGGEPKMVIADRKNTPLAKRLILACTIQ</sequence>
<reference evidence="1 2" key="1">
    <citation type="journal article" date="2018" name="Nat. Ecol. Evol.">
        <title>Genomic signatures of mitonuclear coevolution across populations of Tigriopus californicus.</title>
        <authorList>
            <person name="Barreto F.S."/>
            <person name="Watson E.T."/>
            <person name="Lima T.G."/>
            <person name="Willett C.S."/>
            <person name="Edmands S."/>
            <person name="Li W."/>
            <person name="Burton R.S."/>
        </authorList>
    </citation>
    <scope>NUCLEOTIDE SEQUENCE [LARGE SCALE GENOMIC DNA]</scope>
    <source>
        <strain evidence="1 2">San Diego</strain>
    </source>
</reference>
<dbReference type="OrthoDB" id="5962009at2759"/>